<evidence type="ECO:0000313" key="2">
    <source>
        <dbReference type="EMBL" id="RWR93338.1"/>
    </source>
</evidence>
<comment type="caution">
    <text evidence="2">The sequence shown here is derived from an EMBL/GenBank/DDBJ whole genome shotgun (WGS) entry which is preliminary data.</text>
</comment>
<dbReference type="EMBL" id="QPKB01000010">
    <property type="protein sequence ID" value="RWR93338.1"/>
    <property type="molecule type" value="Genomic_DNA"/>
</dbReference>
<protein>
    <submittedName>
        <fullName evidence="2">Serine/threonine-protein phosphatase 7 long form isoform X1</fullName>
    </submittedName>
</protein>
<reference evidence="2 3" key="1">
    <citation type="journal article" date="2019" name="Nat. Plants">
        <title>Stout camphor tree genome fills gaps in understanding of flowering plant genome evolution.</title>
        <authorList>
            <person name="Chaw S.M."/>
            <person name="Liu Y.C."/>
            <person name="Wu Y.W."/>
            <person name="Wang H.Y."/>
            <person name="Lin C.I."/>
            <person name="Wu C.S."/>
            <person name="Ke H.M."/>
            <person name="Chang L.Y."/>
            <person name="Hsu C.Y."/>
            <person name="Yang H.T."/>
            <person name="Sudianto E."/>
            <person name="Hsu M.H."/>
            <person name="Wu K.P."/>
            <person name="Wang L.N."/>
            <person name="Leebens-Mack J.H."/>
            <person name="Tsai I.J."/>
        </authorList>
    </citation>
    <scope>NUCLEOTIDE SEQUENCE [LARGE SCALE GENOMIC DNA]</scope>
    <source>
        <strain evidence="3">cv. Chaw 1501</strain>
        <tissue evidence="2">Young leaves</tissue>
    </source>
</reference>
<dbReference type="Proteomes" id="UP000283530">
    <property type="component" value="Unassembled WGS sequence"/>
</dbReference>
<dbReference type="PANTHER" id="PTHR46033:SF8">
    <property type="entry name" value="PROTEIN MAINTENANCE OF MERISTEMS-LIKE"/>
    <property type="match status" value="1"/>
</dbReference>
<dbReference type="GO" id="GO:0010073">
    <property type="term" value="P:meristem maintenance"/>
    <property type="evidence" value="ECO:0007669"/>
    <property type="project" value="InterPro"/>
</dbReference>
<feature type="domain" description="Aminotransferase-like plant mobile" evidence="1">
    <location>
        <begin position="5"/>
        <end position="81"/>
    </location>
</feature>
<evidence type="ECO:0000259" key="1">
    <source>
        <dbReference type="Pfam" id="PF10536"/>
    </source>
</evidence>
<dbReference type="InterPro" id="IPR044824">
    <property type="entry name" value="MAIN-like"/>
</dbReference>
<keyword evidence="3" id="KW-1185">Reference proteome</keyword>
<evidence type="ECO:0000313" key="3">
    <source>
        <dbReference type="Proteomes" id="UP000283530"/>
    </source>
</evidence>
<dbReference type="PANTHER" id="PTHR46033">
    <property type="entry name" value="PROTEIN MAIN-LIKE 2"/>
    <property type="match status" value="1"/>
</dbReference>
<dbReference type="Gene3D" id="3.40.395.10">
    <property type="entry name" value="Adenoviral Proteinase, Chain A"/>
    <property type="match status" value="1"/>
</dbReference>
<proteinExistence type="predicted"/>
<sequence length="147" mass="17305">MRWMRIDHALIMGLIERWRPETSTFHLPSGEATITLEDVAYIYALPIDSPPVTGRTYTHNEIDDLCRELLGVRLWLQQRFMDHGWSVPMNWTMTTKTDIPLQDNGNDCGLFACAFAEHCVYRCPIEFTQSDFPYYRQRIIIDIFEQN</sequence>
<dbReference type="Pfam" id="PF10536">
    <property type="entry name" value="PMD"/>
    <property type="match status" value="1"/>
</dbReference>
<organism evidence="2 3">
    <name type="scientific">Cinnamomum micranthum f. kanehirae</name>
    <dbReference type="NCBI Taxonomy" id="337451"/>
    <lineage>
        <taxon>Eukaryota</taxon>
        <taxon>Viridiplantae</taxon>
        <taxon>Streptophyta</taxon>
        <taxon>Embryophyta</taxon>
        <taxon>Tracheophyta</taxon>
        <taxon>Spermatophyta</taxon>
        <taxon>Magnoliopsida</taxon>
        <taxon>Magnoliidae</taxon>
        <taxon>Laurales</taxon>
        <taxon>Lauraceae</taxon>
        <taxon>Cinnamomum</taxon>
    </lineage>
</organism>
<accession>A0A3S3N6K8</accession>
<name>A0A3S3N6K8_9MAGN</name>
<dbReference type="InterPro" id="IPR038765">
    <property type="entry name" value="Papain-like_cys_pep_sf"/>
</dbReference>
<gene>
    <name evidence="2" type="ORF">CKAN_02258500</name>
</gene>
<dbReference type="STRING" id="337451.A0A3S3N6K8"/>
<dbReference type="OrthoDB" id="1937804at2759"/>
<dbReference type="AlphaFoldDB" id="A0A3S3N6K8"/>
<dbReference type="InterPro" id="IPR019557">
    <property type="entry name" value="AminoTfrase-like_pln_mobile"/>
</dbReference>
<dbReference type="GO" id="GO:0006508">
    <property type="term" value="P:proteolysis"/>
    <property type="evidence" value="ECO:0007669"/>
    <property type="project" value="UniProtKB-KW"/>
</dbReference>
<dbReference type="SUPFAM" id="SSF54001">
    <property type="entry name" value="Cysteine proteinases"/>
    <property type="match status" value="1"/>
</dbReference>
<dbReference type="GO" id="GO:0008234">
    <property type="term" value="F:cysteine-type peptidase activity"/>
    <property type="evidence" value="ECO:0007669"/>
    <property type="project" value="InterPro"/>
</dbReference>